<gene>
    <name evidence="3" type="ORF">HC176_11680</name>
</gene>
<dbReference type="Pfam" id="PF01548">
    <property type="entry name" value="DEDD_Tnp_IS110"/>
    <property type="match status" value="1"/>
</dbReference>
<protein>
    <submittedName>
        <fullName evidence="3">Transposase</fullName>
    </submittedName>
</protein>
<evidence type="ECO:0000259" key="1">
    <source>
        <dbReference type="Pfam" id="PF01548"/>
    </source>
</evidence>
<comment type="caution">
    <text evidence="3">The sequence shown here is derived from an EMBL/GenBank/DDBJ whole genome shotgun (WGS) entry which is preliminary data.</text>
</comment>
<keyword evidence="4" id="KW-1185">Reference proteome</keyword>
<evidence type="ECO:0000313" key="4">
    <source>
        <dbReference type="Proteomes" id="UP000760545"/>
    </source>
</evidence>
<accession>A0ABX1DFB4</accession>
<organism evidence="3 4">
    <name type="scientific">Tamlana crocina</name>
    <dbReference type="NCBI Taxonomy" id="393006"/>
    <lineage>
        <taxon>Bacteria</taxon>
        <taxon>Pseudomonadati</taxon>
        <taxon>Bacteroidota</taxon>
        <taxon>Flavobacteriia</taxon>
        <taxon>Flavobacteriales</taxon>
        <taxon>Flavobacteriaceae</taxon>
        <taxon>Tamlana</taxon>
    </lineage>
</organism>
<dbReference type="InterPro" id="IPR002525">
    <property type="entry name" value="Transp_IS110-like_N"/>
</dbReference>
<reference evidence="3 4" key="1">
    <citation type="submission" date="2020-03" db="EMBL/GenBank/DDBJ databases">
        <title>Tamlana sp. nov, isolated from XXX.</title>
        <authorList>
            <person name="Cao W.R."/>
        </authorList>
    </citation>
    <scope>NUCLEOTIDE SEQUENCE [LARGE SCALE GENOMIC DNA]</scope>
    <source>
        <strain evidence="3 4">HST1-43</strain>
    </source>
</reference>
<dbReference type="InterPro" id="IPR012337">
    <property type="entry name" value="RNaseH-like_sf"/>
</dbReference>
<proteinExistence type="predicted"/>
<dbReference type="EMBL" id="JAAVJS010000016">
    <property type="protein sequence ID" value="NJX16147.1"/>
    <property type="molecule type" value="Genomic_DNA"/>
</dbReference>
<dbReference type="InterPro" id="IPR036397">
    <property type="entry name" value="RNaseH_sf"/>
</dbReference>
<feature type="domain" description="Transposase IS110-like N-terminal" evidence="1">
    <location>
        <begin position="5"/>
        <end position="148"/>
    </location>
</feature>
<dbReference type="Pfam" id="PF13683">
    <property type="entry name" value="rve_3"/>
    <property type="match status" value="1"/>
</dbReference>
<sequence length="318" mass="37014">MCKIIGIDISKQTFDVCFKEKERVSHKVYDNVLSGFKKFSKLLEEQDLVVMEASGPYYVQLTEYLHSQGMDVCVVNPLIIRRYGQMQFYRAKTDKKDAEIIMEYGYFKKEELTLWQPESTAVKSLKQMRTALELLNKQHVQSKRQLEAFSSSGFVEKEVEQTLKTIIRTISKKIGAIEKQMLAICKNHYQRSYDLLTSIPGIGPKSSIMLIAIVFHSDRGIQYASHKFTSLIKGYDGFVKQSMSRKGNCWDNAVAESFFKSLKVEWGYGHHYKLRSEAELSIFTWIETWYNNKIRHSFLGYKTLIEFELDMYNQKLAA</sequence>
<dbReference type="PANTHER" id="PTHR33055:SF3">
    <property type="entry name" value="PUTATIVE TRANSPOSASE FOR IS117-RELATED"/>
    <property type="match status" value="1"/>
</dbReference>
<dbReference type="InterPro" id="IPR047650">
    <property type="entry name" value="Transpos_IS110"/>
</dbReference>
<feature type="domain" description="Integrase catalytic" evidence="2">
    <location>
        <begin position="239"/>
        <end position="303"/>
    </location>
</feature>
<dbReference type="PANTHER" id="PTHR33055">
    <property type="entry name" value="TRANSPOSASE FOR INSERTION SEQUENCE ELEMENT IS1111A"/>
    <property type="match status" value="1"/>
</dbReference>
<evidence type="ECO:0000259" key="2">
    <source>
        <dbReference type="Pfam" id="PF13683"/>
    </source>
</evidence>
<evidence type="ECO:0000313" key="3">
    <source>
        <dbReference type="EMBL" id="NJX16147.1"/>
    </source>
</evidence>
<dbReference type="InterPro" id="IPR001584">
    <property type="entry name" value="Integrase_cat-core"/>
</dbReference>
<dbReference type="Proteomes" id="UP000760545">
    <property type="component" value="Unassembled WGS sequence"/>
</dbReference>
<name>A0ABX1DFB4_9FLAO</name>
<dbReference type="Gene3D" id="3.30.420.10">
    <property type="entry name" value="Ribonuclease H-like superfamily/Ribonuclease H"/>
    <property type="match status" value="1"/>
</dbReference>
<dbReference type="SUPFAM" id="SSF53098">
    <property type="entry name" value="Ribonuclease H-like"/>
    <property type="match status" value="1"/>
</dbReference>